<dbReference type="Pfam" id="PF18962">
    <property type="entry name" value="Por_Secre_tail"/>
    <property type="match status" value="1"/>
</dbReference>
<evidence type="ECO:0000256" key="1">
    <source>
        <dbReference type="ARBA" id="ARBA00022729"/>
    </source>
</evidence>
<keyword evidence="1 2" id="KW-0732">Signal</keyword>
<organism evidence="4 5">
    <name type="scientific">Bizionia echini</name>
    <dbReference type="NCBI Taxonomy" id="649333"/>
    <lineage>
        <taxon>Bacteria</taxon>
        <taxon>Pseudomonadati</taxon>
        <taxon>Bacteroidota</taxon>
        <taxon>Flavobacteriia</taxon>
        <taxon>Flavobacteriales</taxon>
        <taxon>Flavobacteriaceae</taxon>
        <taxon>Bizionia</taxon>
    </lineage>
</organism>
<keyword evidence="5" id="KW-1185">Reference proteome</keyword>
<dbReference type="Gene3D" id="3.80.10.10">
    <property type="entry name" value="Ribonuclease Inhibitor"/>
    <property type="match status" value="1"/>
</dbReference>
<protein>
    <submittedName>
        <fullName evidence="4">Por secretion system C-terminal sorting domain-containing protein</fullName>
    </submittedName>
</protein>
<dbReference type="InterPro" id="IPR032675">
    <property type="entry name" value="LRR_dom_sf"/>
</dbReference>
<dbReference type="SUPFAM" id="SSF52058">
    <property type="entry name" value="L domain-like"/>
    <property type="match status" value="1"/>
</dbReference>
<evidence type="ECO:0000313" key="4">
    <source>
        <dbReference type="EMBL" id="SFN42068.1"/>
    </source>
</evidence>
<sequence>MKKTTYLLAIFIAFQTFSYAQCPGTPNPGYTCVPDTAFEQALIDFNYDSEAILDGRILTADALAATGSLSLPNKGISDLTGLEAFLNIDAVNLSYNTAITVADLTPNINVTDVNFEGCSSLSTLTVTGLTGLENVNVYGTVLTAIDLSTNTALLLFNAQNSSLGMIDLSANGAVTNVNLRNNNLTSVDMRNGNNANTVFRSDFNSSLTCIFVDDATEPNLGSWIIDGGSTFVETEPACATLSVERANATVFSVFPNPASGMVTITSNLEQDTRLGVYDITGKLVLTNTISFGNNRLNIASLPSGVYLMRVTTNTKSVTKKLVVK</sequence>
<name>A0A1I4YVM0_9FLAO</name>
<dbReference type="RefSeq" id="WP_092205898.1">
    <property type="nucleotide sequence ID" value="NZ_FOVN01000001.1"/>
</dbReference>
<dbReference type="EMBL" id="FOVN01000001">
    <property type="protein sequence ID" value="SFN42068.1"/>
    <property type="molecule type" value="Genomic_DNA"/>
</dbReference>
<dbReference type="InterPro" id="IPR026444">
    <property type="entry name" value="Secre_tail"/>
</dbReference>
<feature type="domain" description="Secretion system C-terminal sorting" evidence="3">
    <location>
        <begin position="253"/>
        <end position="323"/>
    </location>
</feature>
<accession>A0A1I4YVM0</accession>
<evidence type="ECO:0000256" key="2">
    <source>
        <dbReference type="SAM" id="SignalP"/>
    </source>
</evidence>
<dbReference type="NCBIfam" id="TIGR04183">
    <property type="entry name" value="Por_Secre_tail"/>
    <property type="match status" value="1"/>
</dbReference>
<dbReference type="STRING" id="649333.SAMN04487989_101322"/>
<proteinExistence type="predicted"/>
<dbReference type="Pfam" id="PF23952">
    <property type="entry name" value="LRR_EndoS"/>
    <property type="match status" value="1"/>
</dbReference>
<feature type="signal peptide" evidence="2">
    <location>
        <begin position="1"/>
        <end position="20"/>
    </location>
</feature>
<evidence type="ECO:0000313" key="5">
    <source>
        <dbReference type="Proteomes" id="UP000198705"/>
    </source>
</evidence>
<gene>
    <name evidence="4" type="ORF">SAMN04487989_101322</name>
</gene>
<dbReference type="AlphaFoldDB" id="A0A1I4YVM0"/>
<dbReference type="Proteomes" id="UP000198705">
    <property type="component" value="Unassembled WGS sequence"/>
</dbReference>
<feature type="chain" id="PRO_5011499110" evidence="2">
    <location>
        <begin position="21"/>
        <end position="324"/>
    </location>
</feature>
<evidence type="ECO:0000259" key="3">
    <source>
        <dbReference type="Pfam" id="PF18962"/>
    </source>
</evidence>
<dbReference type="OrthoDB" id="1081439at2"/>
<reference evidence="5" key="1">
    <citation type="submission" date="2016-10" db="EMBL/GenBank/DDBJ databases">
        <authorList>
            <person name="Varghese N."/>
            <person name="Submissions S."/>
        </authorList>
    </citation>
    <scope>NUCLEOTIDE SEQUENCE [LARGE SCALE GENOMIC DNA]</scope>
    <source>
        <strain evidence="5">DSM 23925</strain>
    </source>
</reference>